<organism evidence="1 2">
    <name type="scientific">Candidatus Saganbacteria bacterium</name>
    <dbReference type="NCBI Taxonomy" id="2575572"/>
    <lineage>
        <taxon>Bacteria</taxon>
        <taxon>Bacillati</taxon>
        <taxon>Saganbacteria</taxon>
    </lineage>
</organism>
<comment type="caution">
    <text evidence="1">The sequence shown here is derived from an EMBL/GenBank/DDBJ whole genome shotgun (WGS) entry which is preliminary data.</text>
</comment>
<accession>A0A9D6UJX9</accession>
<dbReference type="AlphaFoldDB" id="A0A9D6UJX9"/>
<evidence type="ECO:0000313" key="1">
    <source>
        <dbReference type="EMBL" id="MBI5078745.1"/>
    </source>
</evidence>
<sequence length="67" mass="7672">MTVKRVETNELRKIGRPGVPSEPIPAGISPILRASWQFARGMAQRFSRELLSDRTKEFLDKLSKRFA</sequence>
<evidence type="ECO:0000313" key="2">
    <source>
        <dbReference type="Proteomes" id="UP000808761"/>
    </source>
</evidence>
<protein>
    <submittedName>
        <fullName evidence="1">Uncharacterized protein</fullName>
    </submittedName>
</protein>
<reference evidence="1" key="1">
    <citation type="submission" date="2020-07" db="EMBL/GenBank/DDBJ databases">
        <title>Huge and variable diversity of episymbiotic CPR bacteria and DPANN archaea in groundwater ecosystems.</title>
        <authorList>
            <person name="He C.Y."/>
            <person name="Keren R."/>
            <person name="Whittaker M."/>
            <person name="Farag I.F."/>
            <person name="Doudna J."/>
            <person name="Cate J.H.D."/>
            <person name="Banfield J.F."/>
        </authorList>
    </citation>
    <scope>NUCLEOTIDE SEQUENCE</scope>
    <source>
        <strain evidence="1">NC_groundwater_1860_Pr3_B-0.1um_51_7</strain>
    </source>
</reference>
<dbReference type="Proteomes" id="UP000808761">
    <property type="component" value="Unassembled WGS sequence"/>
</dbReference>
<name>A0A9D6UJX9_UNCSA</name>
<proteinExistence type="predicted"/>
<dbReference type="EMBL" id="JACRKR010000093">
    <property type="protein sequence ID" value="MBI5078745.1"/>
    <property type="molecule type" value="Genomic_DNA"/>
</dbReference>
<gene>
    <name evidence="1" type="ORF">HZB08_01840</name>
</gene>